<accession>A0A2K3NXT0</accession>
<dbReference type="EMBL" id="ASHM01002139">
    <property type="protein sequence ID" value="PNY07840.1"/>
    <property type="molecule type" value="Genomic_DNA"/>
</dbReference>
<dbReference type="PANTHER" id="PTHR47074">
    <property type="entry name" value="BNAC02G40300D PROTEIN"/>
    <property type="match status" value="1"/>
</dbReference>
<reference evidence="1 2" key="2">
    <citation type="journal article" date="2017" name="Front. Plant Sci.">
        <title>Gene Classification and Mining of Molecular Markers Useful in Red Clover (Trifolium pratense) Breeding.</title>
        <authorList>
            <person name="Istvanek J."/>
            <person name="Dluhosova J."/>
            <person name="Dluhos P."/>
            <person name="Patkova L."/>
            <person name="Nedelnik J."/>
            <person name="Repkova J."/>
        </authorList>
    </citation>
    <scope>NUCLEOTIDE SEQUENCE [LARGE SCALE GENOMIC DNA]</scope>
    <source>
        <strain evidence="2">cv. Tatra</strain>
        <tissue evidence="1">Young leaves</tissue>
    </source>
</reference>
<dbReference type="Proteomes" id="UP000236291">
    <property type="component" value="Unassembled WGS sequence"/>
</dbReference>
<dbReference type="STRING" id="57577.A0A2K3NXT0"/>
<evidence type="ECO:0000313" key="1">
    <source>
        <dbReference type="EMBL" id="PNY07840.1"/>
    </source>
</evidence>
<evidence type="ECO:0000313" key="2">
    <source>
        <dbReference type="Proteomes" id="UP000236291"/>
    </source>
</evidence>
<dbReference type="AlphaFoldDB" id="A0A2K3NXT0"/>
<proteinExistence type="predicted"/>
<protein>
    <submittedName>
        <fullName evidence="1">Ribonuclease H</fullName>
    </submittedName>
</protein>
<organism evidence="1 2">
    <name type="scientific">Trifolium pratense</name>
    <name type="common">Red clover</name>
    <dbReference type="NCBI Taxonomy" id="57577"/>
    <lineage>
        <taxon>Eukaryota</taxon>
        <taxon>Viridiplantae</taxon>
        <taxon>Streptophyta</taxon>
        <taxon>Embryophyta</taxon>
        <taxon>Tracheophyta</taxon>
        <taxon>Spermatophyta</taxon>
        <taxon>Magnoliopsida</taxon>
        <taxon>eudicotyledons</taxon>
        <taxon>Gunneridae</taxon>
        <taxon>Pentapetalae</taxon>
        <taxon>rosids</taxon>
        <taxon>fabids</taxon>
        <taxon>Fabales</taxon>
        <taxon>Fabaceae</taxon>
        <taxon>Papilionoideae</taxon>
        <taxon>50 kb inversion clade</taxon>
        <taxon>NPAAA clade</taxon>
        <taxon>Hologalegina</taxon>
        <taxon>IRL clade</taxon>
        <taxon>Trifolieae</taxon>
        <taxon>Trifolium</taxon>
    </lineage>
</organism>
<gene>
    <name evidence="1" type="ORF">L195_g004346</name>
</gene>
<name>A0A2K3NXT0_TRIPR</name>
<comment type="caution">
    <text evidence="1">The sequence shown here is derived from an EMBL/GenBank/DDBJ whole genome shotgun (WGS) entry which is preliminary data.</text>
</comment>
<sequence length="326" mass="37876">MAYPKAQGRMGFRDLHTFNLAMIAKQGWNIITKPHTLMAKIYKARYFPDSSLFESQIGHNPSYAWRGIWKARHILMNGCRWIIGSGTNIKVMSDPWLREKEGAWIQLPQVQGKRENLTQQEKWSSLWKIKHLLWRICKGCFPTRTRLQESAQARQAAGLEQVIAARLQHFTTAPEVILAMCHGEDKNTAGQFAMLLWILWNNRNDKVWNNSKEPGRSLGIKATQLWHEWFSVQNMQQQNPIPIEQQQSSIWQKPPMGWYKCNVDAGFYNELNKTTAGWCLRDHLGRFVRAGTSWKDGKFSLVEGESARTTRSYEGHGASRRHTRYF</sequence>
<reference evidence="1 2" key="1">
    <citation type="journal article" date="2014" name="Am. J. Bot.">
        <title>Genome assembly and annotation for red clover (Trifolium pratense; Fabaceae).</title>
        <authorList>
            <person name="Istvanek J."/>
            <person name="Jaros M."/>
            <person name="Krenek A."/>
            <person name="Repkova J."/>
        </authorList>
    </citation>
    <scope>NUCLEOTIDE SEQUENCE [LARGE SCALE GENOMIC DNA]</scope>
    <source>
        <strain evidence="2">cv. Tatra</strain>
        <tissue evidence="1">Young leaves</tissue>
    </source>
</reference>
<dbReference type="InterPro" id="IPR052929">
    <property type="entry name" value="RNase_H-like_EbsB-rel"/>
</dbReference>
<dbReference type="PANTHER" id="PTHR47074:SF48">
    <property type="entry name" value="POLYNUCLEOTIDYL TRANSFERASE, RIBONUCLEASE H-LIKE SUPERFAMILY PROTEIN"/>
    <property type="match status" value="1"/>
</dbReference>